<name>A0AAE8MWD5_9PEZI</name>
<feature type="region of interest" description="Disordered" evidence="3">
    <location>
        <begin position="51"/>
        <end position="74"/>
    </location>
</feature>
<dbReference type="EC" id="3.2.1.22" evidence="2"/>
<dbReference type="Pfam" id="PF03537">
    <property type="entry name" value="Glyco_hydro_114"/>
    <property type="match status" value="1"/>
</dbReference>
<dbReference type="InterPro" id="IPR017853">
    <property type="entry name" value="GH"/>
</dbReference>
<gene>
    <name evidence="6" type="ORF">DNG_04085</name>
</gene>
<evidence type="ECO:0000256" key="2">
    <source>
        <dbReference type="ARBA" id="ARBA00012755"/>
    </source>
</evidence>
<keyword evidence="4" id="KW-0812">Transmembrane</keyword>
<organism evidence="6 7">
    <name type="scientific">Cephalotrichum gorgonifer</name>
    <dbReference type="NCBI Taxonomy" id="2041049"/>
    <lineage>
        <taxon>Eukaryota</taxon>
        <taxon>Fungi</taxon>
        <taxon>Dikarya</taxon>
        <taxon>Ascomycota</taxon>
        <taxon>Pezizomycotina</taxon>
        <taxon>Sordariomycetes</taxon>
        <taxon>Hypocreomycetidae</taxon>
        <taxon>Microascales</taxon>
        <taxon>Microascaceae</taxon>
        <taxon>Cephalotrichum</taxon>
    </lineage>
</organism>
<dbReference type="PANTHER" id="PTHR35273:SF2">
    <property type="entry name" value="ALPHA-GALACTOSIDASE"/>
    <property type="match status" value="1"/>
</dbReference>
<keyword evidence="7" id="KW-1185">Reference proteome</keyword>
<keyword evidence="4" id="KW-1133">Transmembrane helix</keyword>
<feature type="transmembrane region" description="Helical" evidence="4">
    <location>
        <begin position="21"/>
        <end position="44"/>
    </location>
</feature>
<sequence length="334" mass="36378">MSQHGSDIKPGEPQPRRWKRLAIILAVAITVIGLGLGLGLGIGLKSGDDDDGDDDDNNNNDSGTPGGGTNRTTKWAPQVGASWQIILRYPMELSDSSELTPDVDVYDLDLYDNPTATFSTLQKKGKRVICYFSAGSYEDYRPDSGDFPEEDLGKELDGWPGERWLNTSSPKIRDIMAKRIALANQKGCDAIDPDNVDGFQNDNGLDLTAEDSTSFVKFLSAEAAKYKLAVGLKNAGDIIPSVLPDVDFSVNEQCAQYNECDTFAAFVDDAKPVFQIEYPKGTPDKLAKSDAEKSCDGTGAGRFSTVLKKMELDGWVQYCDGKSYETAVDEEKGH</sequence>
<feature type="domain" description="Glycoside-hydrolase family GH114 TIM-barrel" evidence="5">
    <location>
        <begin position="82"/>
        <end position="315"/>
    </location>
</feature>
<dbReference type="AlphaFoldDB" id="A0AAE8MWD5"/>
<reference evidence="6" key="1">
    <citation type="submission" date="2018-03" db="EMBL/GenBank/DDBJ databases">
        <authorList>
            <person name="Guldener U."/>
        </authorList>
    </citation>
    <scope>NUCLEOTIDE SEQUENCE</scope>
</reference>
<proteinExistence type="predicted"/>
<dbReference type="EMBL" id="ONZQ02000005">
    <property type="protein sequence ID" value="SPO01409.1"/>
    <property type="molecule type" value="Genomic_DNA"/>
</dbReference>
<dbReference type="InterPro" id="IPR004352">
    <property type="entry name" value="GH114_TIM-barrel"/>
</dbReference>
<evidence type="ECO:0000313" key="7">
    <source>
        <dbReference type="Proteomes" id="UP001187682"/>
    </source>
</evidence>
<dbReference type="SUPFAM" id="SSF51445">
    <property type="entry name" value="(Trans)glycosidases"/>
    <property type="match status" value="1"/>
</dbReference>
<dbReference type="Gene3D" id="3.20.20.70">
    <property type="entry name" value="Aldolase class I"/>
    <property type="match status" value="1"/>
</dbReference>
<protein>
    <recommendedName>
        <fullName evidence="2">alpha-galactosidase</fullName>
        <ecNumber evidence="2">3.2.1.22</ecNumber>
    </recommendedName>
</protein>
<evidence type="ECO:0000256" key="3">
    <source>
        <dbReference type="SAM" id="MobiDB-lite"/>
    </source>
</evidence>
<dbReference type="Proteomes" id="UP001187682">
    <property type="component" value="Unassembled WGS sequence"/>
</dbReference>
<dbReference type="GO" id="GO:0004557">
    <property type="term" value="F:alpha-galactosidase activity"/>
    <property type="evidence" value="ECO:0007669"/>
    <property type="project" value="UniProtKB-EC"/>
</dbReference>
<dbReference type="InterPro" id="IPR013785">
    <property type="entry name" value="Aldolase_TIM"/>
</dbReference>
<evidence type="ECO:0000256" key="4">
    <source>
        <dbReference type="SAM" id="Phobius"/>
    </source>
</evidence>
<dbReference type="PANTHER" id="PTHR35273">
    <property type="entry name" value="ALPHA-1,4 POLYGALACTOSAMINIDASE, PUTATIVE (AFU_ORTHOLOGUE AFUA_3G07890)-RELATED"/>
    <property type="match status" value="1"/>
</dbReference>
<evidence type="ECO:0000256" key="1">
    <source>
        <dbReference type="ARBA" id="ARBA00001255"/>
    </source>
</evidence>
<evidence type="ECO:0000259" key="5">
    <source>
        <dbReference type="Pfam" id="PF03537"/>
    </source>
</evidence>
<evidence type="ECO:0000313" key="6">
    <source>
        <dbReference type="EMBL" id="SPO01409.1"/>
    </source>
</evidence>
<keyword evidence="4" id="KW-0472">Membrane</keyword>
<comment type="catalytic activity">
    <reaction evidence="1">
        <text>Hydrolysis of terminal, non-reducing alpha-D-galactose residues in alpha-D-galactosides, including galactose oligosaccharides, galactomannans and galactolipids.</text>
        <dbReference type="EC" id="3.2.1.22"/>
    </reaction>
</comment>
<accession>A0AAE8MWD5</accession>
<comment type="caution">
    <text evidence="6">The sequence shown here is derived from an EMBL/GenBank/DDBJ whole genome shotgun (WGS) entry which is preliminary data.</text>
</comment>